<dbReference type="PROSITE" id="PS51157">
    <property type="entry name" value="ZF_UBR"/>
    <property type="match status" value="1"/>
</dbReference>
<evidence type="ECO:0000259" key="11">
    <source>
        <dbReference type="PROSITE" id="PS51157"/>
    </source>
</evidence>
<dbReference type="GO" id="GO:0071596">
    <property type="term" value="P:ubiquitin-dependent protein catabolic process via the N-end rule pathway"/>
    <property type="evidence" value="ECO:0007669"/>
    <property type="project" value="UniProtKB-UniRule"/>
</dbReference>
<dbReference type="GO" id="GO:0000151">
    <property type="term" value="C:ubiquitin ligase complex"/>
    <property type="evidence" value="ECO:0007669"/>
    <property type="project" value="TreeGrafter"/>
</dbReference>
<feature type="zinc finger region" description="UBR-type" evidence="9">
    <location>
        <begin position="84"/>
        <end position="155"/>
    </location>
</feature>
<dbReference type="UniPathway" id="UPA00143"/>
<dbReference type="FunFam" id="2.10.110.30:FF:000002">
    <property type="entry name" value="Putative e3 ubiquitin-protein ligase ubr3"/>
    <property type="match status" value="1"/>
</dbReference>
<comment type="similarity">
    <text evidence="8 10">Belongs to the E3 ubiquitin-protein ligase UBR1-like family.</text>
</comment>
<dbReference type="GO" id="GO:0061630">
    <property type="term" value="F:ubiquitin protein ligase activity"/>
    <property type="evidence" value="ECO:0007669"/>
    <property type="project" value="UniProtKB-UniRule"/>
</dbReference>
<dbReference type="EC" id="2.3.2.27" evidence="10"/>
<dbReference type="PANTHER" id="PTHR21497">
    <property type="entry name" value="UBIQUITIN LIGASE E3 ALPHA-RELATED"/>
    <property type="match status" value="1"/>
</dbReference>
<evidence type="ECO:0000256" key="4">
    <source>
        <dbReference type="ARBA" id="ARBA00022723"/>
    </source>
</evidence>
<gene>
    <name evidence="12" type="ORF">TCAL_09035</name>
</gene>
<evidence type="ECO:0000256" key="2">
    <source>
        <dbReference type="ARBA" id="ARBA00004906"/>
    </source>
</evidence>
<evidence type="ECO:0000256" key="3">
    <source>
        <dbReference type="ARBA" id="ARBA00022679"/>
    </source>
</evidence>
<comment type="catalytic activity">
    <reaction evidence="1 10">
        <text>S-ubiquitinyl-[E2 ubiquitin-conjugating enzyme]-L-cysteine + [acceptor protein]-L-lysine = [E2 ubiquitin-conjugating enzyme]-L-cysteine + N(6)-ubiquitinyl-[acceptor protein]-L-lysine.</text>
        <dbReference type="EC" id="2.3.2.27"/>
    </reaction>
</comment>
<protein>
    <recommendedName>
        <fullName evidence="10">E3 ubiquitin-protein ligase</fullName>
        <ecNumber evidence="10">2.3.2.27</ecNumber>
    </recommendedName>
</protein>
<reference evidence="12 13" key="1">
    <citation type="journal article" date="2018" name="Nat. Ecol. Evol.">
        <title>Genomic signatures of mitonuclear coevolution across populations of Tigriopus californicus.</title>
        <authorList>
            <person name="Barreto F.S."/>
            <person name="Watson E.T."/>
            <person name="Lima T.G."/>
            <person name="Willett C.S."/>
            <person name="Edmands S."/>
            <person name="Li W."/>
            <person name="Burton R.S."/>
        </authorList>
    </citation>
    <scope>NUCLEOTIDE SEQUENCE [LARGE SCALE GENOMIC DNA]</scope>
    <source>
        <strain evidence="12 13">San Diego</strain>
    </source>
</reference>
<dbReference type="CDD" id="cd19673">
    <property type="entry name" value="UBR-box_UBR3"/>
    <property type="match status" value="1"/>
</dbReference>
<dbReference type="Proteomes" id="UP000318571">
    <property type="component" value="Chromosome 6"/>
</dbReference>
<dbReference type="OMA" id="HANHDFN"/>
<dbReference type="PANTHER" id="PTHR21497:SF39">
    <property type="entry name" value="E3 UBIQUITIN-PROTEIN LIGASE UBR3"/>
    <property type="match status" value="1"/>
</dbReference>
<keyword evidence="13" id="KW-1185">Reference proteome</keyword>
<feature type="domain" description="UBR-type" evidence="11">
    <location>
        <begin position="84"/>
        <end position="155"/>
    </location>
</feature>
<evidence type="ECO:0000313" key="12">
    <source>
        <dbReference type="EMBL" id="TRY79625.1"/>
    </source>
</evidence>
<dbReference type="SMART" id="SM00396">
    <property type="entry name" value="ZnF_UBR1"/>
    <property type="match status" value="1"/>
</dbReference>
<evidence type="ECO:0000256" key="1">
    <source>
        <dbReference type="ARBA" id="ARBA00000900"/>
    </source>
</evidence>
<keyword evidence="5 10" id="KW-0863">Zinc-finger</keyword>
<dbReference type="GO" id="GO:0005737">
    <property type="term" value="C:cytoplasm"/>
    <property type="evidence" value="ECO:0007669"/>
    <property type="project" value="TreeGrafter"/>
</dbReference>
<dbReference type="GO" id="GO:0016567">
    <property type="term" value="P:protein ubiquitination"/>
    <property type="evidence" value="ECO:0007669"/>
    <property type="project" value="UniProtKB-UniRule"/>
</dbReference>
<evidence type="ECO:0000313" key="13">
    <source>
        <dbReference type="Proteomes" id="UP000318571"/>
    </source>
</evidence>
<accession>A0A553PPL5</accession>
<dbReference type="InterPro" id="IPR039164">
    <property type="entry name" value="UBR1-like"/>
</dbReference>
<evidence type="ECO:0000256" key="7">
    <source>
        <dbReference type="ARBA" id="ARBA00022833"/>
    </source>
</evidence>
<keyword evidence="3 10" id="KW-0808">Transferase</keyword>
<evidence type="ECO:0000256" key="5">
    <source>
        <dbReference type="ARBA" id="ARBA00022771"/>
    </source>
</evidence>
<comment type="pathway">
    <text evidence="2 10">Protein modification; protein ubiquitination.</text>
</comment>
<dbReference type="EMBL" id="VCGU01000002">
    <property type="protein sequence ID" value="TRY79625.1"/>
    <property type="molecule type" value="Genomic_DNA"/>
</dbReference>
<evidence type="ECO:0000256" key="6">
    <source>
        <dbReference type="ARBA" id="ARBA00022786"/>
    </source>
</evidence>
<dbReference type="GO" id="GO:0008270">
    <property type="term" value="F:zinc ion binding"/>
    <property type="evidence" value="ECO:0007669"/>
    <property type="project" value="UniProtKB-UniRule"/>
</dbReference>
<sequence length="547" mass="62068">MTYAEILIRKGKRMAAAYVQAECNTAKAEPSKSPQHLNALLDHLLHPEKPINDQDAIDWCRWLVGGGRSYDDFAANVRQYDNTAMCGLVWTADFVAFRCRTCGISQCMSLCVDCFKFGNHEGHDYNMFKSQAGGACDCGDASVMKESGFCSQHHGANQPKKPVSPPPELMCVAENMVPRIILRLVQHLRVNTVHSSLHIPADQAPERYEKAIEMADRLLKLLHDFSSLGAAMRTVLTKALLDNESYFRLTNVNEDSEYASFMRRSNEFYDDALQSLPNPDPPREFQDCPALTAQLQHRNFLEELVFWMVKYEFPEKLVCLLLKMLPDPEYKEAFTRSFVLHYSRVSMMLVRSSNSDKLSNRVVHVSVQLFSNEELALAMTESLSLLHIMVSSLKNMMTLVLVPMEVNAPSGATGRGHMVVDCSKHVMKNHCYWPLVSDLNNVLSHPPIAYRFMGDNTLLTLWFDFLKMLQGMNLNVRVIGPHIEFEPNTYYASFSGELEASASPMWALVSHTKNGISREFSENTIRHCLRAIREWMEAMGDNSVMVR</sequence>
<comment type="function">
    <text evidence="10">Ubiquitin ligase protein which is a component of the N-end rule pathway. Recognizes and binds to proteins bearing specific N-terminal residues that are destabilizing according to the N-end rule, leading to their ubiquitination and subsequent degradation.</text>
</comment>
<evidence type="ECO:0000256" key="10">
    <source>
        <dbReference type="RuleBase" id="RU366018"/>
    </source>
</evidence>
<proteinExistence type="inferred from homology"/>
<keyword evidence="6 10" id="KW-0833">Ubl conjugation pathway</keyword>
<name>A0A553PPL5_TIGCA</name>
<dbReference type="STRING" id="6832.A0A553PPL5"/>
<evidence type="ECO:0000256" key="9">
    <source>
        <dbReference type="PROSITE-ProRule" id="PRU00508"/>
    </source>
</evidence>
<organism evidence="12 13">
    <name type="scientific">Tigriopus californicus</name>
    <name type="common">Marine copepod</name>
    <dbReference type="NCBI Taxonomy" id="6832"/>
    <lineage>
        <taxon>Eukaryota</taxon>
        <taxon>Metazoa</taxon>
        <taxon>Ecdysozoa</taxon>
        <taxon>Arthropoda</taxon>
        <taxon>Crustacea</taxon>
        <taxon>Multicrustacea</taxon>
        <taxon>Hexanauplia</taxon>
        <taxon>Copepoda</taxon>
        <taxon>Harpacticoida</taxon>
        <taxon>Harpacticidae</taxon>
        <taxon>Tigriopus</taxon>
    </lineage>
</organism>
<keyword evidence="4 10" id="KW-0479">Metal-binding</keyword>
<dbReference type="Pfam" id="PF02207">
    <property type="entry name" value="zf-UBR"/>
    <property type="match status" value="1"/>
</dbReference>
<evidence type="ECO:0000256" key="8">
    <source>
        <dbReference type="ARBA" id="ARBA00046341"/>
    </source>
</evidence>
<dbReference type="AlphaFoldDB" id="A0A553PPL5"/>
<dbReference type="InterPro" id="IPR003126">
    <property type="entry name" value="Znf_UBR"/>
</dbReference>
<comment type="caution">
    <text evidence="12">The sequence shown here is derived from an EMBL/GenBank/DDBJ whole genome shotgun (WGS) entry which is preliminary data.</text>
</comment>
<dbReference type="Gene3D" id="2.10.110.30">
    <property type="match status" value="1"/>
</dbReference>
<keyword evidence="7 10" id="KW-0862">Zinc</keyword>